<dbReference type="RefSeq" id="WP_166652035.1">
    <property type="nucleotide sequence ID" value="NZ_SNXS01000004.1"/>
</dbReference>
<feature type="chain" id="PRO_5020551971" evidence="1">
    <location>
        <begin position="27"/>
        <end position="435"/>
    </location>
</feature>
<dbReference type="AlphaFoldDB" id="A0A4R6QKX0"/>
<dbReference type="EMBL" id="SNXS01000004">
    <property type="protein sequence ID" value="TDP63987.1"/>
    <property type="molecule type" value="Genomic_DNA"/>
</dbReference>
<feature type="domain" description="Alginate export" evidence="2">
    <location>
        <begin position="42"/>
        <end position="426"/>
    </location>
</feature>
<dbReference type="Pfam" id="PF13372">
    <property type="entry name" value="Alginate_exp"/>
    <property type="match status" value="1"/>
</dbReference>
<protein>
    <submittedName>
        <fullName evidence="3">Alginate export protein</fullName>
    </submittedName>
</protein>
<name>A0A4R6QKX0_9BURK</name>
<accession>A0A4R6QKX0</accession>
<dbReference type="Gene3D" id="2.40.160.100">
    <property type="match status" value="1"/>
</dbReference>
<sequence length="435" mass="46954">MTWLHKLGVGGALVSGLLVCAAPAPAVPLKAMPLGGEASLTLSAEARLRYDAHEQGQLVRGNSYRQGLFRGILGADLRLNPQVRVYGEIGTGQVDGRRNIATANFQNTVSLQQLFVEARGRLGPAQVGAMLGRQEFADGPRQLISLSDGPNLHRSWNGLRVYAQHQGLRVGAFDLRATRPGRGGFDEAVNHAERLQGLNASWLVPADGGPNTYLDPFWMHSENPSFRFGGQLGRDVRDTWGLRLWGRKGGLGFDWTLAHQTGRYLGREVAAWGLFAVHSLALSDQGWKPRLTAHIDIATGGGAYGSGRLKGFNPLYASSAYLGEGQFLALSNLLMIAPGLSVSPTPVTTLSVEYGFARRFDPQDAAYAGGMRAYAGTQGLPGRQIGGLLRVVGTWALSAQLSLFLNHERFDASELLRRAGLHSGSYSHVGATWRY</sequence>
<evidence type="ECO:0000256" key="1">
    <source>
        <dbReference type="SAM" id="SignalP"/>
    </source>
</evidence>
<evidence type="ECO:0000313" key="4">
    <source>
        <dbReference type="Proteomes" id="UP000295361"/>
    </source>
</evidence>
<keyword evidence="4" id="KW-1185">Reference proteome</keyword>
<feature type="signal peptide" evidence="1">
    <location>
        <begin position="1"/>
        <end position="26"/>
    </location>
</feature>
<evidence type="ECO:0000259" key="2">
    <source>
        <dbReference type="Pfam" id="PF13372"/>
    </source>
</evidence>
<dbReference type="Proteomes" id="UP000295361">
    <property type="component" value="Unassembled WGS sequence"/>
</dbReference>
<gene>
    <name evidence="3" type="ORF">DES47_104269</name>
</gene>
<proteinExistence type="predicted"/>
<organism evidence="3 4">
    <name type="scientific">Roseateles toxinivorans</name>
    <dbReference type="NCBI Taxonomy" id="270368"/>
    <lineage>
        <taxon>Bacteria</taxon>
        <taxon>Pseudomonadati</taxon>
        <taxon>Pseudomonadota</taxon>
        <taxon>Betaproteobacteria</taxon>
        <taxon>Burkholderiales</taxon>
        <taxon>Sphaerotilaceae</taxon>
        <taxon>Roseateles</taxon>
    </lineage>
</organism>
<reference evidence="3 4" key="1">
    <citation type="submission" date="2019-03" db="EMBL/GenBank/DDBJ databases">
        <title>Genomic Encyclopedia of Type Strains, Phase IV (KMG-IV): sequencing the most valuable type-strain genomes for metagenomic binning, comparative biology and taxonomic classification.</title>
        <authorList>
            <person name="Goeker M."/>
        </authorList>
    </citation>
    <scope>NUCLEOTIDE SEQUENCE [LARGE SCALE GENOMIC DNA]</scope>
    <source>
        <strain evidence="3 4">DSM 16998</strain>
    </source>
</reference>
<dbReference type="InParanoid" id="A0A4R6QKX0"/>
<keyword evidence="1" id="KW-0732">Signal</keyword>
<dbReference type="InterPro" id="IPR025388">
    <property type="entry name" value="Alginate_export_dom"/>
</dbReference>
<dbReference type="InterPro" id="IPR053728">
    <property type="entry name" value="Alginate_Permeability_Chnl"/>
</dbReference>
<comment type="caution">
    <text evidence="3">The sequence shown here is derived from an EMBL/GenBank/DDBJ whole genome shotgun (WGS) entry which is preliminary data.</text>
</comment>
<evidence type="ECO:0000313" key="3">
    <source>
        <dbReference type="EMBL" id="TDP63987.1"/>
    </source>
</evidence>